<keyword evidence="10" id="KW-0472">Membrane</keyword>
<evidence type="ECO:0000256" key="2">
    <source>
        <dbReference type="ARBA" id="ARBA00004370"/>
    </source>
</evidence>
<comment type="catalytic activity">
    <reaction evidence="1">
        <text>ATP + protein L-histidine = ADP + protein N-phospho-L-histidine.</text>
        <dbReference type="EC" id="2.7.13.3"/>
    </reaction>
</comment>
<keyword evidence="13" id="KW-1185">Reference proteome</keyword>
<keyword evidence="8" id="KW-0067">ATP-binding</keyword>
<evidence type="ECO:0000256" key="7">
    <source>
        <dbReference type="ARBA" id="ARBA00022777"/>
    </source>
</evidence>
<dbReference type="PANTHER" id="PTHR45453">
    <property type="entry name" value="PHOSPHATE REGULON SENSOR PROTEIN PHOR"/>
    <property type="match status" value="1"/>
</dbReference>
<reference evidence="13" key="1">
    <citation type="journal article" date="2019" name="Int. J. Syst. Evol. Microbiol.">
        <title>The Global Catalogue of Microorganisms (GCM) 10K type strain sequencing project: providing services to taxonomists for standard genome sequencing and annotation.</title>
        <authorList>
            <consortium name="The Broad Institute Genomics Platform"/>
            <consortium name="The Broad Institute Genome Sequencing Center for Infectious Disease"/>
            <person name="Wu L."/>
            <person name="Ma J."/>
        </authorList>
    </citation>
    <scope>NUCLEOTIDE SEQUENCE [LARGE SCALE GENOMIC DNA]</scope>
    <source>
        <strain evidence="13">S1</strain>
    </source>
</reference>
<dbReference type="PROSITE" id="PS50109">
    <property type="entry name" value="HIS_KIN"/>
    <property type="match status" value="1"/>
</dbReference>
<dbReference type="SUPFAM" id="SSF47384">
    <property type="entry name" value="Homodimeric domain of signal transducing histidine kinase"/>
    <property type="match status" value="1"/>
</dbReference>
<dbReference type="Proteomes" id="UP001597282">
    <property type="component" value="Unassembled WGS sequence"/>
</dbReference>
<keyword evidence="10" id="KW-0812">Transmembrane</keyword>
<dbReference type="Gene3D" id="3.30.565.10">
    <property type="entry name" value="Histidine kinase-like ATPase, C-terminal domain"/>
    <property type="match status" value="1"/>
</dbReference>
<dbReference type="Gene3D" id="1.10.287.130">
    <property type="match status" value="1"/>
</dbReference>
<keyword evidence="5" id="KW-0808">Transferase</keyword>
<dbReference type="InterPro" id="IPR003594">
    <property type="entry name" value="HATPase_dom"/>
</dbReference>
<organism evidence="12 13">
    <name type="scientific">Kroppenstedtia sanguinis</name>
    <dbReference type="NCBI Taxonomy" id="1380684"/>
    <lineage>
        <taxon>Bacteria</taxon>
        <taxon>Bacillati</taxon>
        <taxon>Bacillota</taxon>
        <taxon>Bacilli</taxon>
        <taxon>Bacillales</taxon>
        <taxon>Thermoactinomycetaceae</taxon>
        <taxon>Kroppenstedtia</taxon>
    </lineage>
</organism>
<evidence type="ECO:0000256" key="10">
    <source>
        <dbReference type="SAM" id="Phobius"/>
    </source>
</evidence>
<evidence type="ECO:0000256" key="1">
    <source>
        <dbReference type="ARBA" id="ARBA00000085"/>
    </source>
</evidence>
<evidence type="ECO:0000256" key="6">
    <source>
        <dbReference type="ARBA" id="ARBA00022741"/>
    </source>
</evidence>
<dbReference type="InterPro" id="IPR050351">
    <property type="entry name" value="BphY/WalK/GraS-like"/>
</dbReference>
<dbReference type="PANTHER" id="PTHR45453:SF1">
    <property type="entry name" value="PHOSPHATE REGULON SENSOR PROTEIN PHOR"/>
    <property type="match status" value="1"/>
</dbReference>
<evidence type="ECO:0000256" key="9">
    <source>
        <dbReference type="ARBA" id="ARBA00023012"/>
    </source>
</evidence>
<dbReference type="GO" id="GO:0016301">
    <property type="term" value="F:kinase activity"/>
    <property type="evidence" value="ECO:0007669"/>
    <property type="project" value="UniProtKB-KW"/>
</dbReference>
<proteinExistence type="predicted"/>
<evidence type="ECO:0000256" key="5">
    <source>
        <dbReference type="ARBA" id="ARBA00022679"/>
    </source>
</evidence>
<dbReference type="SUPFAM" id="SSF55874">
    <property type="entry name" value="ATPase domain of HSP90 chaperone/DNA topoisomerase II/histidine kinase"/>
    <property type="match status" value="1"/>
</dbReference>
<protein>
    <recommendedName>
        <fullName evidence="3">histidine kinase</fullName>
        <ecNumber evidence="3">2.7.13.3</ecNumber>
    </recommendedName>
</protein>
<keyword evidence="9" id="KW-0902">Two-component regulatory system</keyword>
<evidence type="ECO:0000256" key="3">
    <source>
        <dbReference type="ARBA" id="ARBA00012438"/>
    </source>
</evidence>
<dbReference type="CDD" id="cd00082">
    <property type="entry name" value="HisKA"/>
    <property type="match status" value="1"/>
</dbReference>
<sequence>MVGFGWMGLIVAIGFFLLYLRERASKRSLRRDLDYINRKMEKFTDKSQPLTQERLLVMTTEPELRQLLRSLNDLLDRACQSASDYVQMERAMRKMLANVSHDLKTPLTVIMGYAEVLDRNVELSQEERQRMIRQLYHKTIQVQELVIAFFDLSRLEAGDYDITFSVIDASEVCRQRILTYFDLLSEQDMEVDIRLPEEPAWVYANEEVLTRILDNLLSNALRYGSDGGYLGLSLTRIQGNFQIDVIDRGRGIPRGDQARVFDRMYTMDDSRNRSVQGSGLGLAITKRLTEQIGGRIHLDSILGQRTCFSVTLPVSKHPSAQQLKE</sequence>
<keyword evidence="7 12" id="KW-0418">Kinase</keyword>
<dbReference type="EMBL" id="JBHTNU010000011">
    <property type="protein sequence ID" value="MFD1427627.1"/>
    <property type="molecule type" value="Genomic_DNA"/>
</dbReference>
<evidence type="ECO:0000313" key="13">
    <source>
        <dbReference type="Proteomes" id="UP001597282"/>
    </source>
</evidence>
<keyword evidence="6" id="KW-0547">Nucleotide-binding</keyword>
<accession>A0ABW4CA49</accession>
<feature type="transmembrane region" description="Helical" evidence="10">
    <location>
        <begin position="6"/>
        <end position="21"/>
    </location>
</feature>
<comment type="caution">
    <text evidence="12">The sequence shown here is derived from an EMBL/GenBank/DDBJ whole genome shotgun (WGS) entry which is preliminary data.</text>
</comment>
<evidence type="ECO:0000256" key="4">
    <source>
        <dbReference type="ARBA" id="ARBA00022553"/>
    </source>
</evidence>
<dbReference type="SMART" id="SM00388">
    <property type="entry name" value="HisKA"/>
    <property type="match status" value="1"/>
</dbReference>
<dbReference type="EC" id="2.7.13.3" evidence="3"/>
<evidence type="ECO:0000313" key="12">
    <source>
        <dbReference type="EMBL" id="MFD1427627.1"/>
    </source>
</evidence>
<dbReference type="InterPro" id="IPR036890">
    <property type="entry name" value="HATPase_C_sf"/>
</dbReference>
<comment type="subcellular location">
    <subcellularLocation>
        <location evidence="2">Membrane</location>
    </subcellularLocation>
</comment>
<evidence type="ECO:0000256" key="8">
    <source>
        <dbReference type="ARBA" id="ARBA00022840"/>
    </source>
</evidence>
<name>A0ABW4CA49_9BACL</name>
<dbReference type="InterPro" id="IPR036097">
    <property type="entry name" value="HisK_dim/P_sf"/>
</dbReference>
<dbReference type="InterPro" id="IPR003661">
    <property type="entry name" value="HisK_dim/P_dom"/>
</dbReference>
<gene>
    <name evidence="12" type="ORF">ACFQ4Y_11990</name>
</gene>
<keyword evidence="10" id="KW-1133">Transmembrane helix</keyword>
<dbReference type="RefSeq" id="WP_380165819.1">
    <property type="nucleotide sequence ID" value="NZ_JBHTNU010000011.1"/>
</dbReference>
<dbReference type="PRINTS" id="PR00344">
    <property type="entry name" value="BCTRLSENSOR"/>
</dbReference>
<dbReference type="InterPro" id="IPR005467">
    <property type="entry name" value="His_kinase_dom"/>
</dbReference>
<dbReference type="SMART" id="SM00387">
    <property type="entry name" value="HATPase_c"/>
    <property type="match status" value="1"/>
</dbReference>
<keyword evidence="4" id="KW-0597">Phosphoprotein</keyword>
<feature type="domain" description="Histidine kinase" evidence="11">
    <location>
        <begin position="98"/>
        <end position="316"/>
    </location>
</feature>
<dbReference type="InterPro" id="IPR004358">
    <property type="entry name" value="Sig_transdc_His_kin-like_C"/>
</dbReference>
<dbReference type="Pfam" id="PF02518">
    <property type="entry name" value="HATPase_c"/>
    <property type="match status" value="1"/>
</dbReference>
<evidence type="ECO:0000259" key="11">
    <source>
        <dbReference type="PROSITE" id="PS50109"/>
    </source>
</evidence>
<dbReference type="Pfam" id="PF00512">
    <property type="entry name" value="HisKA"/>
    <property type="match status" value="1"/>
</dbReference>